<dbReference type="GO" id="GO:0000775">
    <property type="term" value="C:chromosome, centromeric region"/>
    <property type="evidence" value="ECO:0007669"/>
    <property type="project" value="UniProtKB-SubCell"/>
</dbReference>
<dbReference type="Ensembl" id="ENSPCET00000027201.1">
    <property type="protein sequence ID" value="ENSPCEP00000026326.1"/>
    <property type="gene ID" value="ENSPCEG00000019747.1"/>
</dbReference>
<evidence type="ECO:0000256" key="4">
    <source>
        <dbReference type="ARBA" id="ARBA00022454"/>
    </source>
</evidence>
<proteinExistence type="predicted"/>
<dbReference type="GO" id="GO:0005634">
    <property type="term" value="C:nucleus"/>
    <property type="evidence" value="ECO:0007669"/>
    <property type="project" value="UniProtKB-SubCell"/>
</dbReference>
<dbReference type="GO" id="GO:0000785">
    <property type="term" value="C:chromatin"/>
    <property type="evidence" value="ECO:0007669"/>
    <property type="project" value="TreeGrafter"/>
</dbReference>
<keyword evidence="11" id="KW-0137">Centromere</keyword>
<keyword evidence="6" id="KW-0479">Metal-binding</keyword>
<evidence type="ECO:0000256" key="9">
    <source>
        <dbReference type="ARBA" id="ARBA00023242"/>
    </source>
</evidence>
<dbReference type="Pfam" id="PF03226">
    <property type="entry name" value="Yippee-Mis18"/>
    <property type="match status" value="1"/>
</dbReference>
<sequence length="262" mass="29355">MGRHCAVPGWRGRGWRAKMAVRRRIQQLFQEPQVYGAITFERPGSLPSRGIPPQARTGTPRGAEPQPEPDSPEVGTLLRRGLRLEECVLFHCRECRTVLGDSLHLCAQEERCLRVLVCFKVTNDVVLEDSLMVGIEGALLGCAYYALYCRSCGLMVGFRLYSSFTALAHLRGLFCLLKDSILCYHLKTKALIEASEMNFPALSLKKQLGNLKEQLVVIHVRLELLIKKLEELNQQNNVADKQGYSSVTVGLKPGFARIKTSK</sequence>
<dbReference type="InterPro" id="IPR004910">
    <property type="entry name" value="Yippee/Mis18/Cereblon"/>
</dbReference>
<dbReference type="GO" id="GO:0034080">
    <property type="term" value="P:CENP-A containing chromatin assembly"/>
    <property type="evidence" value="ECO:0007669"/>
    <property type="project" value="TreeGrafter"/>
</dbReference>
<evidence type="ECO:0000313" key="15">
    <source>
        <dbReference type="Proteomes" id="UP000694393"/>
    </source>
</evidence>
<dbReference type="AlphaFoldDB" id="A0A8C8SSF4"/>
<comment type="subcellular location">
    <subcellularLocation>
        <location evidence="3">Chromosome</location>
        <location evidence="3">Centromere</location>
    </subcellularLocation>
    <subcellularLocation>
        <location evidence="2">Nucleus</location>
    </subcellularLocation>
</comment>
<dbReference type="PROSITE" id="PS51793">
    <property type="entry name" value="MIS18"/>
    <property type="match status" value="1"/>
</dbReference>
<dbReference type="GO" id="GO:0046872">
    <property type="term" value="F:metal ion binding"/>
    <property type="evidence" value="ECO:0007669"/>
    <property type="project" value="UniProtKB-KW"/>
</dbReference>
<dbReference type="Proteomes" id="UP000694393">
    <property type="component" value="Unplaced"/>
</dbReference>
<comment type="function">
    <text evidence="1">Required for recruitment of CENPA to centromeres and normal chromosome segregation during mitosis.</text>
</comment>
<evidence type="ECO:0000256" key="7">
    <source>
        <dbReference type="ARBA" id="ARBA00022776"/>
    </source>
</evidence>
<dbReference type="InterPro" id="IPR034752">
    <property type="entry name" value="Mis18"/>
</dbReference>
<evidence type="ECO:0000259" key="13">
    <source>
        <dbReference type="PROSITE" id="PS51793"/>
    </source>
</evidence>
<feature type="region of interest" description="Disordered" evidence="12">
    <location>
        <begin position="40"/>
        <end position="74"/>
    </location>
</feature>
<dbReference type="GO" id="GO:0051301">
    <property type="term" value="P:cell division"/>
    <property type="evidence" value="ECO:0007669"/>
    <property type="project" value="UniProtKB-KW"/>
</dbReference>
<evidence type="ECO:0000256" key="6">
    <source>
        <dbReference type="ARBA" id="ARBA00022723"/>
    </source>
</evidence>
<evidence type="ECO:0000256" key="1">
    <source>
        <dbReference type="ARBA" id="ARBA00003694"/>
    </source>
</evidence>
<name>A0A8C8SSF4_9SAUR</name>
<evidence type="ECO:0000256" key="8">
    <source>
        <dbReference type="ARBA" id="ARBA00022833"/>
    </source>
</evidence>
<organism evidence="14 15">
    <name type="scientific">Pelusios castaneus</name>
    <name type="common">West African mud turtle</name>
    <dbReference type="NCBI Taxonomy" id="367368"/>
    <lineage>
        <taxon>Eukaryota</taxon>
        <taxon>Metazoa</taxon>
        <taxon>Chordata</taxon>
        <taxon>Craniata</taxon>
        <taxon>Vertebrata</taxon>
        <taxon>Euteleostomi</taxon>
        <taxon>Archelosauria</taxon>
        <taxon>Testudinata</taxon>
        <taxon>Testudines</taxon>
        <taxon>Pleurodira</taxon>
        <taxon>Pelomedusidae</taxon>
        <taxon>Pelusios</taxon>
    </lineage>
</organism>
<feature type="domain" description="Mis18" evidence="13">
    <location>
        <begin position="87"/>
        <end position="186"/>
    </location>
</feature>
<protein>
    <submittedName>
        <fullName evidence="14">Opa interacting protein 5</fullName>
    </submittedName>
</protein>
<keyword evidence="15" id="KW-1185">Reference proteome</keyword>
<reference evidence="14" key="2">
    <citation type="submission" date="2025-09" db="UniProtKB">
        <authorList>
            <consortium name="Ensembl"/>
        </authorList>
    </citation>
    <scope>IDENTIFICATION</scope>
</reference>
<evidence type="ECO:0000256" key="2">
    <source>
        <dbReference type="ARBA" id="ARBA00004123"/>
    </source>
</evidence>
<reference evidence="14" key="1">
    <citation type="submission" date="2025-08" db="UniProtKB">
        <authorList>
            <consortium name="Ensembl"/>
        </authorList>
    </citation>
    <scope>IDENTIFICATION</scope>
</reference>
<keyword evidence="4" id="KW-0158">Chromosome</keyword>
<dbReference type="GO" id="GO:0007059">
    <property type="term" value="P:chromosome segregation"/>
    <property type="evidence" value="ECO:0007669"/>
    <property type="project" value="TreeGrafter"/>
</dbReference>
<evidence type="ECO:0000256" key="12">
    <source>
        <dbReference type="SAM" id="MobiDB-lite"/>
    </source>
</evidence>
<evidence type="ECO:0000256" key="3">
    <source>
        <dbReference type="ARBA" id="ARBA00004584"/>
    </source>
</evidence>
<dbReference type="PANTHER" id="PTHR16431">
    <property type="entry name" value="NEUROGENIC PROTEIN MASTERMIND"/>
    <property type="match status" value="1"/>
</dbReference>
<evidence type="ECO:0000256" key="5">
    <source>
        <dbReference type="ARBA" id="ARBA00022618"/>
    </source>
</evidence>
<dbReference type="PANTHER" id="PTHR16431:SF3">
    <property type="entry name" value="PROTEIN MIS18-BETA"/>
    <property type="match status" value="1"/>
</dbReference>
<keyword evidence="9" id="KW-0539">Nucleus</keyword>
<keyword evidence="10" id="KW-0131">Cell cycle</keyword>
<keyword evidence="8" id="KW-0862">Zinc</keyword>
<keyword evidence="7" id="KW-0498">Mitosis</keyword>
<keyword evidence="5" id="KW-0132">Cell division</keyword>
<evidence type="ECO:0000256" key="11">
    <source>
        <dbReference type="ARBA" id="ARBA00023328"/>
    </source>
</evidence>
<accession>A0A8C8SSF4</accession>
<evidence type="ECO:0000313" key="14">
    <source>
        <dbReference type="Ensembl" id="ENSPCEP00000026326.1"/>
    </source>
</evidence>
<evidence type="ECO:0000256" key="10">
    <source>
        <dbReference type="ARBA" id="ARBA00023306"/>
    </source>
</evidence>